<feature type="compositionally biased region" description="Acidic residues" evidence="2">
    <location>
        <begin position="154"/>
        <end position="166"/>
    </location>
</feature>
<evidence type="ECO:0000256" key="2">
    <source>
        <dbReference type="SAM" id="MobiDB-lite"/>
    </source>
</evidence>
<name>A0AAW1V0J7_9CUCU</name>
<reference evidence="3 4" key="1">
    <citation type="submission" date="2023-03" db="EMBL/GenBank/DDBJ databases">
        <title>Genome insight into feeding habits of ladybird beetles.</title>
        <authorList>
            <person name="Li H.-S."/>
            <person name="Huang Y.-H."/>
            <person name="Pang H."/>
        </authorList>
    </citation>
    <scope>NUCLEOTIDE SEQUENCE [LARGE SCALE GENOMIC DNA]</scope>
    <source>
        <strain evidence="3">SYSU_2023b</strain>
        <tissue evidence="3">Whole body</tissue>
    </source>
</reference>
<organism evidence="3 4">
    <name type="scientific">Henosepilachna vigintioctopunctata</name>
    <dbReference type="NCBI Taxonomy" id="420089"/>
    <lineage>
        <taxon>Eukaryota</taxon>
        <taxon>Metazoa</taxon>
        <taxon>Ecdysozoa</taxon>
        <taxon>Arthropoda</taxon>
        <taxon>Hexapoda</taxon>
        <taxon>Insecta</taxon>
        <taxon>Pterygota</taxon>
        <taxon>Neoptera</taxon>
        <taxon>Endopterygota</taxon>
        <taxon>Coleoptera</taxon>
        <taxon>Polyphaga</taxon>
        <taxon>Cucujiformia</taxon>
        <taxon>Coccinelloidea</taxon>
        <taxon>Coccinellidae</taxon>
        <taxon>Epilachninae</taxon>
        <taxon>Epilachnini</taxon>
        <taxon>Henosepilachna</taxon>
    </lineage>
</organism>
<evidence type="ECO:0000313" key="3">
    <source>
        <dbReference type="EMBL" id="KAK9885359.1"/>
    </source>
</evidence>
<protein>
    <submittedName>
        <fullName evidence="3">Uncharacterized protein</fullName>
    </submittedName>
</protein>
<feature type="region of interest" description="Disordered" evidence="2">
    <location>
        <begin position="109"/>
        <end position="179"/>
    </location>
</feature>
<evidence type="ECO:0000256" key="1">
    <source>
        <dbReference type="SAM" id="Coils"/>
    </source>
</evidence>
<feature type="compositionally biased region" description="Low complexity" evidence="2">
    <location>
        <begin position="126"/>
        <end position="143"/>
    </location>
</feature>
<dbReference type="Proteomes" id="UP001431783">
    <property type="component" value="Unassembled WGS sequence"/>
</dbReference>
<keyword evidence="1" id="KW-0175">Coiled coil</keyword>
<feature type="compositionally biased region" description="Basic and acidic residues" evidence="2">
    <location>
        <begin position="144"/>
        <end position="153"/>
    </location>
</feature>
<comment type="caution">
    <text evidence="3">The sequence shown here is derived from an EMBL/GenBank/DDBJ whole genome shotgun (WGS) entry which is preliminary data.</text>
</comment>
<evidence type="ECO:0000313" key="4">
    <source>
        <dbReference type="Proteomes" id="UP001431783"/>
    </source>
</evidence>
<feature type="coiled-coil region" evidence="1">
    <location>
        <begin position="253"/>
        <end position="288"/>
    </location>
</feature>
<dbReference type="AlphaFoldDB" id="A0AAW1V0J7"/>
<proteinExistence type="predicted"/>
<sequence>MEVKSTNFWWLKNKPPSNDVELNRNVSGNCNVSTNSLVDLFDKEAENLKERGSSNVDVDVGSIIEEINRVAAQSPLGPYEANTGGRSVDELMKEAEKIYMESSKSFEQLSQKSKTSQNISELSLNSKDSTPTPKSLSPLPLDTQKNDSERNNDENDDSEFYSEDFSDESKTESTPSIENNLVLQTEINERKQNFLEIVDDENYGTPKHSFSIELNNCDTDRPLKKLVQSKSETTFQINDQKHLEQQLEFERKRRELEMKQLSLKDNLIQALEEDNQKLKRDIEDIKLHTHLPNLICYTLSYNQNYYM</sequence>
<feature type="compositionally biased region" description="Polar residues" evidence="2">
    <location>
        <begin position="109"/>
        <end position="125"/>
    </location>
</feature>
<gene>
    <name evidence="3" type="ORF">WA026_010855</name>
</gene>
<dbReference type="EMBL" id="JARQZJ010000095">
    <property type="protein sequence ID" value="KAK9885359.1"/>
    <property type="molecule type" value="Genomic_DNA"/>
</dbReference>
<keyword evidence="4" id="KW-1185">Reference proteome</keyword>
<accession>A0AAW1V0J7</accession>